<feature type="region of interest" description="Disordered" evidence="1">
    <location>
        <begin position="1"/>
        <end position="39"/>
    </location>
</feature>
<accession>A0A060QJJ6</accession>
<name>A0A060QJJ6_9PROT</name>
<evidence type="ECO:0000256" key="1">
    <source>
        <dbReference type="SAM" id="MobiDB-lite"/>
    </source>
</evidence>
<reference evidence="2 3" key="1">
    <citation type="journal article" date="2014" name="Genome Biol. Evol.">
        <title>Acetic acid bacteria genomes reveal functional traits for adaptation to life in insect guts.</title>
        <authorList>
            <person name="Chouaia B."/>
            <person name="Gaiarsa S."/>
            <person name="Crotti E."/>
            <person name="Comandatore F."/>
            <person name="Degli Esposti M."/>
            <person name="Ricci I."/>
            <person name="Alma A."/>
            <person name="Favia G."/>
            <person name="Bandi C."/>
            <person name="Daffonchio D."/>
        </authorList>
    </citation>
    <scope>NUCLEOTIDE SEQUENCE [LARGE SCALE GENOMIC DNA]</scope>
    <source>
        <strain evidence="2 3">SF2.1</strain>
    </source>
</reference>
<dbReference type="EMBL" id="CBLX010000009">
    <property type="protein sequence ID" value="CDG39421.1"/>
    <property type="molecule type" value="Genomic_DNA"/>
</dbReference>
<protein>
    <submittedName>
        <fullName evidence="2">Uncharacterized protein</fullName>
    </submittedName>
</protein>
<evidence type="ECO:0000313" key="3">
    <source>
        <dbReference type="Proteomes" id="UP000027583"/>
    </source>
</evidence>
<organism evidence="2 3">
    <name type="scientific">Asaia bogorensis</name>
    <dbReference type="NCBI Taxonomy" id="91915"/>
    <lineage>
        <taxon>Bacteria</taxon>
        <taxon>Pseudomonadati</taxon>
        <taxon>Pseudomonadota</taxon>
        <taxon>Alphaproteobacteria</taxon>
        <taxon>Acetobacterales</taxon>
        <taxon>Acetobacteraceae</taxon>
        <taxon>Asaia</taxon>
    </lineage>
</organism>
<dbReference type="AlphaFoldDB" id="A0A060QJJ6"/>
<comment type="caution">
    <text evidence="2">The sequence shown here is derived from an EMBL/GenBank/DDBJ whole genome shotgun (WGS) entry which is preliminary data.</text>
</comment>
<gene>
    <name evidence="2" type="ORF">ASAP_1376</name>
</gene>
<sequence>MSRDARSFQPEGESMTGPALFGVLSRTTRQKKPVCGGFQ</sequence>
<dbReference type="Proteomes" id="UP000027583">
    <property type="component" value="Unassembled WGS sequence"/>
</dbReference>
<evidence type="ECO:0000313" key="2">
    <source>
        <dbReference type="EMBL" id="CDG39421.1"/>
    </source>
</evidence>
<reference evidence="2 3" key="2">
    <citation type="journal article" date="2014" name="PLoS ONE">
        <title>Evolution of mitochondria reconstructed from the energy metabolism of living bacteria.</title>
        <authorList>
            <person name="Degli Esposti M."/>
            <person name="Chouaia B."/>
            <person name="Comandatore F."/>
            <person name="Crotti E."/>
            <person name="Sassera D."/>
            <person name="Lievens P.M."/>
            <person name="Daffonchio D."/>
            <person name="Bandi C."/>
        </authorList>
    </citation>
    <scope>NUCLEOTIDE SEQUENCE [LARGE SCALE GENOMIC DNA]</scope>
    <source>
        <strain evidence="2 3">SF2.1</strain>
    </source>
</reference>
<proteinExistence type="predicted"/>